<dbReference type="EMBL" id="JAADJG010000316">
    <property type="protein sequence ID" value="KAF4448809.1"/>
    <property type="molecule type" value="Genomic_DNA"/>
</dbReference>
<reference evidence="2" key="1">
    <citation type="submission" date="2020-01" db="EMBL/GenBank/DDBJ databases">
        <title>Identification and distribution of gene clusters putatively required for synthesis of sphingolipid metabolism inhibitors in phylogenetically diverse species of the filamentous fungus Fusarium.</title>
        <authorList>
            <person name="Kim H.-S."/>
            <person name="Busman M."/>
            <person name="Brown D.W."/>
            <person name="Divon H."/>
            <person name="Uhlig S."/>
            <person name="Proctor R.H."/>
        </authorList>
    </citation>
    <scope>NUCLEOTIDE SEQUENCE</scope>
    <source>
        <strain evidence="2">NRRL 53441</strain>
    </source>
</reference>
<evidence type="ECO:0000313" key="2">
    <source>
        <dbReference type="EMBL" id="KAF4448809.1"/>
    </source>
</evidence>
<organism evidence="2 3">
    <name type="scientific">Fusarium austroafricanum</name>
    <dbReference type="NCBI Taxonomy" id="2364996"/>
    <lineage>
        <taxon>Eukaryota</taxon>
        <taxon>Fungi</taxon>
        <taxon>Dikarya</taxon>
        <taxon>Ascomycota</taxon>
        <taxon>Pezizomycotina</taxon>
        <taxon>Sordariomycetes</taxon>
        <taxon>Hypocreomycetidae</taxon>
        <taxon>Hypocreales</taxon>
        <taxon>Nectriaceae</taxon>
        <taxon>Fusarium</taxon>
        <taxon>Fusarium concolor species complex</taxon>
    </lineage>
</organism>
<accession>A0A8H4KGP4</accession>
<keyword evidence="1" id="KW-1133">Transmembrane helix</keyword>
<sequence>MGSPSGPNNNSNNNQRPEIAVGGCLFTLGTKTKNKPVSIGAMVAGSVVVAFGNGGLESLRMNMEIIMRPMVLSLNMAYSNVEKMNPFES</sequence>
<dbReference type="Proteomes" id="UP000605986">
    <property type="component" value="Unassembled WGS sequence"/>
</dbReference>
<proteinExistence type="predicted"/>
<keyword evidence="3" id="KW-1185">Reference proteome</keyword>
<dbReference type="OrthoDB" id="5050356at2759"/>
<keyword evidence="1" id="KW-0812">Transmembrane</keyword>
<evidence type="ECO:0000313" key="3">
    <source>
        <dbReference type="Proteomes" id="UP000605986"/>
    </source>
</evidence>
<gene>
    <name evidence="2" type="ORF">F53441_7858</name>
</gene>
<protein>
    <submittedName>
        <fullName evidence="2">Uncharacterized protein</fullName>
    </submittedName>
</protein>
<feature type="transmembrane region" description="Helical" evidence="1">
    <location>
        <begin position="37"/>
        <end position="56"/>
    </location>
</feature>
<evidence type="ECO:0000256" key="1">
    <source>
        <dbReference type="SAM" id="Phobius"/>
    </source>
</evidence>
<keyword evidence="1" id="KW-0472">Membrane</keyword>
<name>A0A8H4KGP4_9HYPO</name>
<dbReference type="AlphaFoldDB" id="A0A8H4KGP4"/>
<comment type="caution">
    <text evidence="2">The sequence shown here is derived from an EMBL/GenBank/DDBJ whole genome shotgun (WGS) entry which is preliminary data.</text>
</comment>